<evidence type="ECO:0000256" key="1">
    <source>
        <dbReference type="SAM" id="MobiDB-lite"/>
    </source>
</evidence>
<organism evidence="2 3">
    <name type="scientific">Macrostomum lignano</name>
    <dbReference type="NCBI Taxonomy" id="282301"/>
    <lineage>
        <taxon>Eukaryota</taxon>
        <taxon>Metazoa</taxon>
        <taxon>Spiralia</taxon>
        <taxon>Lophotrochozoa</taxon>
        <taxon>Platyhelminthes</taxon>
        <taxon>Rhabditophora</taxon>
        <taxon>Macrostomorpha</taxon>
        <taxon>Macrostomida</taxon>
        <taxon>Macrostomidae</taxon>
        <taxon>Macrostomum</taxon>
    </lineage>
</organism>
<keyword evidence="2" id="KW-1185">Reference proteome</keyword>
<protein>
    <submittedName>
        <fullName evidence="3">Secreted protein</fullName>
    </submittedName>
</protein>
<feature type="region of interest" description="Disordered" evidence="1">
    <location>
        <begin position="1"/>
        <end position="85"/>
    </location>
</feature>
<sequence>ANQRWLRAGGRRRGSPGSACFPRHRPGDHSNRPRGGRGKGDKNLLPGAAAAHLRAKPTATSSQRSSHGRNRSRQPRPQWHQWLHSGEIRGRAGRARWRPLHGLPTSATPAACRCPTRSHPAVRHLHRPALGLHLWLLGLQPDLVRDAELQAVRDPDVLLQEVLHYHDGVLPRTLLRHLRHVLQQRHQGNGRRAGHGQPGSQRDQPGSAGEIRGRPGRARWRPLHGLRVEQQLQVLHLRPVAVLQDRHPVLRHLHRPALGLHLRLRGLQRDLVHDAELQAVRAADALHQAIRHRHARVLLRALLRSLRHVLQQHHRHQQVGL</sequence>
<feature type="region of interest" description="Disordered" evidence="1">
    <location>
        <begin position="184"/>
        <end position="216"/>
    </location>
</feature>
<evidence type="ECO:0000313" key="3">
    <source>
        <dbReference type="WBParaSite" id="maker-uti_cns_0003272-snap-gene-0.3-mRNA-1"/>
    </source>
</evidence>
<dbReference type="Proteomes" id="UP000095280">
    <property type="component" value="Unplaced"/>
</dbReference>
<evidence type="ECO:0000313" key="2">
    <source>
        <dbReference type="Proteomes" id="UP000095280"/>
    </source>
</evidence>
<feature type="compositionally biased region" description="Basic residues" evidence="1">
    <location>
        <begin position="184"/>
        <end position="194"/>
    </location>
</feature>
<dbReference type="WBParaSite" id="maker-uti_cns_0003272-snap-gene-0.3-mRNA-1">
    <property type="protein sequence ID" value="maker-uti_cns_0003272-snap-gene-0.3-mRNA-1"/>
    <property type="gene ID" value="maker-uti_cns_0003272-snap-gene-0.3"/>
</dbReference>
<name>A0A1I8GWD5_9PLAT</name>
<proteinExistence type="predicted"/>
<dbReference type="AlphaFoldDB" id="A0A1I8GWD5"/>
<accession>A0A1I8GWD5</accession>
<reference evidence="3" key="1">
    <citation type="submission" date="2016-11" db="UniProtKB">
        <authorList>
            <consortium name="WormBaseParasite"/>
        </authorList>
    </citation>
    <scope>IDENTIFICATION</scope>
</reference>